<sequence>MANPNKRKGTAWESAVVTFLRGRLAGAGLAGLDDIRRQVQMGRADIGDVHAAPFVLECKNTAQLTLSAFVDQANREARNAQLDADMHGTAGRRYFGVAVVKRRGKGTGDGYAVMDLETFARVLAVIRANSDRTREP</sequence>
<keyword evidence="2" id="KW-1185">Reference proteome</keyword>
<dbReference type="EMBL" id="JACHMQ010000001">
    <property type="protein sequence ID" value="MBB6400533.1"/>
    <property type="molecule type" value="Genomic_DNA"/>
</dbReference>
<dbReference type="RefSeq" id="WP_185033141.1">
    <property type="nucleotide sequence ID" value="NZ_JACHMQ010000001.1"/>
</dbReference>
<accession>A0A7X0L3B1</accession>
<proteinExistence type="predicted"/>
<organism evidence="1 2">
    <name type="scientific">Actinomadura coerulea</name>
    <dbReference type="NCBI Taxonomy" id="46159"/>
    <lineage>
        <taxon>Bacteria</taxon>
        <taxon>Bacillati</taxon>
        <taxon>Actinomycetota</taxon>
        <taxon>Actinomycetes</taxon>
        <taxon>Streptosporangiales</taxon>
        <taxon>Thermomonosporaceae</taxon>
        <taxon>Actinomadura</taxon>
    </lineage>
</organism>
<comment type="caution">
    <text evidence="1">The sequence shown here is derived from an EMBL/GenBank/DDBJ whole genome shotgun (WGS) entry which is preliminary data.</text>
</comment>
<dbReference type="AlphaFoldDB" id="A0A7X0L3B1"/>
<name>A0A7X0L3B1_9ACTN</name>
<reference evidence="1 2" key="1">
    <citation type="submission" date="2020-08" db="EMBL/GenBank/DDBJ databases">
        <title>Sequencing the genomes of 1000 actinobacteria strains.</title>
        <authorList>
            <person name="Klenk H.-P."/>
        </authorList>
    </citation>
    <scope>NUCLEOTIDE SEQUENCE [LARGE SCALE GENOMIC DNA]</scope>
    <source>
        <strain evidence="1 2">DSM 43675</strain>
    </source>
</reference>
<gene>
    <name evidence="1" type="ORF">BKA00_007447</name>
</gene>
<protein>
    <submittedName>
        <fullName evidence="1">Signal transduction protein with GAF and PtsI domain</fullName>
    </submittedName>
</protein>
<dbReference type="Proteomes" id="UP000546324">
    <property type="component" value="Unassembled WGS sequence"/>
</dbReference>
<evidence type="ECO:0000313" key="2">
    <source>
        <dbReference type="Proteomes" id="UP000546324"/>
    </source>
</evidence>
<evidence type="ECO:0000313" key="1">
    <source>
        <dbReference type="EMBL" id="MBB6400533.1"/>
    </source>
</evidence>